<dbReference type="Gene3D" id="3.40.190.10">
    <property type="entry name" value="Periplasmic binding protein-like II"/>
    <property type="match status" value="2"/>
</dbReference>
<dbReference type="PANTHER" id="PTHR30126:SF39">
    <property type="entry name" value="HTH-TYPE TRANSCRIPTIONAL REGULATOR CYSL"/>
    <property type="match status" value="1"/>
</dbReference>
<evidence type="ECO:0000313" key="6">
    <source>
        <dbReference type="EMBL" id="RZU62704.1"/>
    </source>
</evidence>
<dbReference type="InterPro" id="IPR005119">
    <property type="entry name" value="LysR_subst-bd"/>
</dbReference>
<proteinExistence type="inferred from homology"/>
<keyword evidence="4" id="KW-0804">Transcription</keyword>
<dbReference type="InterPro" id="IPR036388">
    <property type="entry name" value="WH-like_DNA-bd_sf"/>
</dbReference>
<dbReference type="SUPFAM" id="SSF53850">
    <property type="entry name" value="Periplasmic binding protein-like II"/>
    <property type="match status" value="1"/>
</dbReference>
<dbReference type="AlphaFoldDB" id="A0A4Q8AET5"/>
<dbReference type="InterPro" id="IPR036390">
    <property type="entry name" value="WH_DNA-bd_sf"/>
</dbReference>
<evidence type="ECO:0000256" key="4">
    <source>
        <dbReference type="ARBA" id="ARBA00023163"/>
    </source>
</evidence>
<name>A0A4Q8AET5_9MICC</name>
<dbReference type="InterPro" id="IPR000847">
    <property type="entry name" value="LysR_HTH_N"/>
</dbReference>
<dbReference type="EMBL" id="SHLA01000001">
    <property type="protein sequence ID" value="RZU62704.1"/>
    <property type="molecule type" value="Genomic_DNA"/>
</dbReference>
<protein>
    <submittedName>
        <fullName evidence="6">Molybdate transport repressor ModE-like protein</fullName>
    </submittedName>
</protein>
<keyword evidence="2" id="KW-0805">Transcription regulation</keyword>
<dbReference type="Pfam" id="PF03466">
    <property type="entry name" value="LysR_substrate"/>
    <property type="match status" value="1"/>
</dbReference>
<dbReference type="GO" id="GO:0003700">
    <property type="term" value="F:DNA-binding transcription factor activity"/>
    <property type="evidence" value="ECO:0007669"/>
    <property type="project" value="InterPro"/>
</dbReference>
<evidence type="ECO:0000256" key="3">
    <source>
        <dbReference type="ARBA" id="ARBA00023125"/>
    </source>
</evidence>
<comment type="caution">
    <text evidence="6">The sequence shown here is derived from an EMBL/GenBank/DDBJ whole genome shotgun (WGS) entry which is preliminary data.</text>
</comment>
<accession>A0A4Q8AET5</accession>
<evidence type="ECO:0000256" key="2">
    <source>
        <dbReference type="ARBA" id="ARBA00023015"/>
    </source>
</evidence>
<evidence type="ECO:0000256" key="1">
    <source>
        <dbReference type="ARBA" id="ARBA00009437"/>
    </source>
</evidence>
<dbReference type="Gene3D" id="1.10.10.10">
    <property type="entry name" value="Winged helix-like DNA-binding domain superfamily/Winged helix DNA-binding domain"/>
    <property type="match status" value="1"/>
</dbReference>
<keyword evidence="7" id="KW-1185">Reference proteome</keyword>
<evidence type="ECO:0000313" key="7">
    <source>
        <dbReference type="Proteomes" id="UP000292685"/>
    </source>
</evidence>
<evidence type="ECO:0000259" key="5">
    <source>
        <dbReference type="PROSITE" id="PS50931"/>
    </source>
</evidence>
<dbReference type="Proteomes" id="UP000292685">
    <property type="component" value="Unassembled WGS sequence"/>
</dbReference>
<reference evidence="6 7" key="1">
    <citation type="submission" date="2019-02" db="EMBL/GenBank/DDBJ databases">
        <title>Sequencing the genomes of 1000 actinobacteria strains.</title>
        <authorList>
            <person name="Klenk H.-P."/>
        </authorList>
    </citation>
    <scope>NUCLEOTIDE SEQUENCE [LARGE SCALE GENOMIC DNA]</scope>
    <source>
        <strain evidence="6 7">DSM 17364</strain>
    </source>
</reference>
<dbReference type="SUPFAM" id="SSF46785">
    <property type="entry name" value="Winged helix' DNA-binding domain"/>
    <property type="match status" value="1"/>
</dbReference>
<organism evidence="6 7">
    <name type="scientific">Zhihengliuella halotolerans</name>
    <dbReference type="NCBI Taxonomy" id="370736"/>
    <lineage>
        <taxon>Bacteria</taxon>
        <taxon>Bacillati</taxon>
        <taxon>Actinomycetota</taxon>
        <taxon>Actinomycetes</taxon>
        <taxon>Micrococcales</taxon>
        <taxon>Micrococcaceae</taxon>
        <taxon>Zhihengliuella</taxon>
    </lineage>
</organism>
<dbReference type="Pfam" id="PF00126">
    <property type="entry name" value="HTH_1"/>
    <property type="match status" value="1"/>
</dbReference>
<dbReference type="GO" id="GO:0000976">
    <property type="term" value="F:transcription cis-regulatory region binding"/>
    <property type="evidence" value="ECO:0007669"/>
    <property type="project" value="TreeGrafter"/>
</dbReference>
<dbReference type="PROSITE" id="PS50931">
    <property type="entry name" value="HTH_LYSR"/>
    <property type="match status" value="1"/>
</dbReference>
<comment type="similarity">
    <text evidence="1">Belongs to the LysR transcriptional regulatory family.</text>
</comment>
<keyword evidence="3" id="KW-0238">DNA-binding</keyword>
<dbReference type="PANTHER" id="PTHR30126">
    <property type="entry name" value="HTH-TYPE TRANSCRIPTIONAL REGULATOR"/>
    <property type="match status" value="1"/>
</dbReference>
<sequence>MENWLQLPVLRLLVGIADHGSLSAAARAAGMAQSNATRSLKTLERRLGYTLVHRSTRGSRLTSEGTLTAGWAREVLAAAERLSAGTAALAAGDEDELAVGCSMTIAEYLAPTWLGAFRTAMPRATATLRIANSRDVVAAVSAGEVLLGFVESPDRLEGLREETVYADELVVVVDPAHPWAADGRPIDAAELARTPLVEREAGSGTRAALDHLIGEHRPAPVLELNSIAAVCHSVIAGLGPAVLSRLAAAGELASGRIVEVPVAGGPLRREFRAIWTEAAEHSRAAREFLRVARAGTDSPPDDVGK</sequence>
<gene>
    <name evidence="6" type="ORF">EV380_2306</name>
</gene>
<feature type="domain" description="HTH lysR-type" evidence="5">
    <location>
        <begin position="5"/>
        <end position="62"/>
    </location>
</feature>